<dbReference type="InParanoid" id="B0DZR7"/>
<evidence type="ECO:0000256" key="1">
    <source>
        <dbReference type="SAM" id="MobiDB-lite"/>
    </source>
</evidence>
<dbReference type="KEGG" id="lbc:LACBIDRAFT_334623"/>
<gene>
    <name evidence="2" type="ORF">LACBIDRAFT_334623</name>
</gene>
<feature type="region of interest" description="Disordered" evidence="1">
    <location>
        <begin position="23"/>
        <end position="50"/>
    </location>
</feature>
<name>B0DZR7_LACBS</name>
<keyword evidence="3" id="KW-1185">Reference proteome</keyword>
<dbReference type="OrthoDB" id="2997350at2759"/>
<dbReference type="EMBL" id="DS547157">
    <property type="protein sequence ID" value="EDQ99880.1"/>
    <property type="molecule type" value="Genomic_DNA"/>
</dbReference>
<evidence type="ECO:0000313" key="3">
    <source>
        <dbReference type="Proteomes" id="UP000001194"/>
    </source>
</evidence>
<protein>
    <submittedName>
        <fullName evidence="2">Predicted protein</fullName>
    </submittedName>
</protein>
<dbReference type="AlphaFoldDB" id="B0DZR7"/>
<sequence length="556" mass="62331">MPIHWSPTDELLQRGQLSEDLFSLPTVPNEPLHRVPTKQDASAPNDPLRRVPTEPVIHVPNGPFRHAPTNPVVHASREPLHRVPTEPVIYMSSAGTSQSQANVLQHADSVQSVANYLLSLENSFSSVTAASDKPKVNRTLSFIAETDEGFLTYSDGSSSSDDSYPNSQGTFSDCDDELMDDLEYFAEELDATKADDALDIPLMIYLRGCGLPYFMSENQESLEELKHLRYAIPWPACSSLRRQPGTRHLQQVKPNWRWPEISNVVRNYLRQFNDVKIQNENNVLIENASHLALPHLDFVTYGNEDYKLLINVADNNQLLHVMKHYILSTVSEAIRLLQNLPRGVPLVETLKFIDPSDVLDVYPITIIFLAPWDFGIEDFNDLTAEQTFPYGSLDTLDRKDKLTSHTLWALIHDILQGKGHSFVVTNYLRWSFGTLTPDCSSAKMSAIFEAEIINFEGQSFNVPYNLLTIHLCIVPLYPLVKRMPLCTTLCANCAYAVDHTLRDLGASTVVCACQVEPSEKLPSYSLRVHIAPGPSVLQVVACLTSSIESEFLFFGT</sequence>
<organism evidence="3">
    <name type="scientific">Laccaria bicolor (strain S238N-H82 / ATCC MYA-4686)</name>
    <name type="common">Bicoloured deceiver</name>
    <name type="synonym">Laccaria laccata var. bicolor</name>
    <dbReference type="NCBI Taxonomy" id="486041"/>
    <lineage>
        <taxon>Eukaryota</taxon>
        <taxon>Fungi</taxon>
        <taxon>Dikarya</taxon>
        <taxon>Basidiomycota</taxon>
        <taxon>Agaricomycotina</taxon>
        <taxon>Agaricomycetes</taxon>
        <taxon>Agaricomycetidae</taxon>
        <taxon>Agaricales</taxon>
        <taxon>Agaricineae</taxon>
        <taxon>Hydnangiaceae</taxon>
        <taxon>Laccaria</taxon>
    </lineage>
</organism>
<dbReference type="Proteomes" id="UP000001194">
    <property type="component" value="Unassembled WGS sequence"/>
</dbReference>
<dbReference type="RefSeq" id="XP_001889423.1">
    <property type="nucleotide sequence ID" value="XM_001889388.1"/>
</dbReference>
<reference evidence="2 3" key="1">
    <citation type="journal article" date="2008" name="Nature">
        <title>The genome of Laccaria bicolor provides insights into mycorrhizal symbiosis.</title>
        <authorList>
            <person name="Martin F."/>
            <person name="Aerts A."/>
            <person name="Ahren D."/>
            <person name="Brun A."/>
            <person name="Danchin E.G.J."/>
            <person name="Duchaussoy F."/>
            <person name="Gibon J."/>
            <person name="Kohler A."/>
            <person name="Lindquist E."/>
            <person name="Pereda V."/>
            <person name="Salamov A."/>
            <person name="Shapiro H.J."/>
            <person name="Wuyts J."/>
            <person name="Blaudez D."/>
            <person name="Buee M."/>
            <person name="Brokstein P."/>
            <person name="Canbaeck B."/>
            <person name="Cohen D."/>
            <person name="Courty P.E."/>
            <person name="Coutinho P.M."/>
            <person name="Delaruelle C."/>
            <person name="Detter J.C."/>
            <person name="Deveau A."/>
            <person name="DiFazio S."/>
            <person name="Duplessis S."/>
            <person name="Fraissinet-Tachet L."/>
            <person name="Lucic E."/>
            <person name="Frey-Klett P."/>
            <person name="Fourrey C."/>
            <person name="Feussner I."/>
            <person name="Gay G."/>
            <person name="Grimwood J."/>
            <person name="Hoegger P.J."/>
            <person name="Jain P."/>
            <person name="Kilaru S."/>
            <person name="Labbe J."/>
            <person name="Lin Y.C."/>
            <person name="Legue V."/>
            <person name="Le Tacon F."/>
            <person name="Marmeisse R."/>
            <person name="Melayah D."/>
            <person name="Montanini B."/>
            <person name="Muratet M."/>
            <person name="Nehls U."/>
            <person name="Niculita-Hirzel H."/>
            <person name="Oudot-Le Secq M.P."/>
            <person name="Peter M."/>
            <person name="Quesneville H."/>
            <person name="Rajashekar B."/>
            <person name="Reich M."/>
            <person name="Rouhier N."/>
            <person name="Schmutz J."/>
            <person name="Yin T."/>
            <person name="Chalot M."/>
            <person name="Henrissat B."/>
            <person name="Kuees U."/>
            <person name="Lucas S."/>
            <person name="Van de Peer Y."/>
            <person name="Podila G.K."/>
            <person name="Polle A."/>
            <person name="Pukkila P.J."/>
            <person name="Richardson P.M."/>
            <person name="Rouze P."/>
            <person name="Sanders I.R."/>
            <person name="Stajich J.E."/>
            <person name="Tunlid A."/>
            <person name="Tuskan G."/>
            <person name="Grigoriev I.V."/>
        </authorList>
    </citation>
    <scope>NUCLEOTIDE SEQUENCE [LARGE SCALE GENOMIC DNA]</scope>
    <source>
        <strain evidence="3">S238N-H82 / ATCC MYA-4686</strain>
    </source>
</reference>
<dbReference type="HOGENOM" id="CLU_490067_0_0_1"/>
<proteinExistence type="predicted"/>
<dbReference type="GeneID" id="6085073"/>
<accession>B0DZR7</accession>
<evidence type="ECO:0000313" key="2">
    <source>
        <dbReference type="EMBL" id="EDQ99880.1"/>
    </source>
</evidence>